<dbReference type="AlphaFoldDB" id="A0A165SHX3"/>
<name>A0A165SHX3_9RHOB</name>
<dbReference type="CDD" id="cd07012">
    <property type="entry name" value="PBP2_Bug_TTT"/>
    <property type="match status" value="1"/>
</dbReference>
<dbReference type="EMBL" id="CP012661">
    <property type="protein sequence ID" value="AMY68243.1"/>
    <property type="molecule type" value="Genomic_DNA"/>
</dbReference>
<dbReference type="PIRSF" id="PIRSF017082">
    <property type="entry name" value="YflP"/>
    <property type="match status" value="1"/>
</dbReference>
<evidence type="ECO:0008006" key="5">
    <source>
        <dbReference type="Google" id="ProtNLM"/>
    </source>
</evidence>
<dbReference type="SUPFAM" id="SSF53850">
    <property type="entry name" value="Periplasmic binding protein-like II"/>
    <property type="match status" value="1"/>
</dbReference>
<evidence type="ECO:0000256" key="2">
    <source>
        <dbReference type="SAM" id="SignalP"/>
    </source>
</evidence>
<dbReference type="PANTHER" id="PTHR42928">
    <property type="entry name" value="TRICARBOXYLATE-BINDING PROTEIN"/>
    <property type="match status" value="1"/>
</dbReference>
<keyword evidence="2" id="KW-0732">Signal</keyword>
<dbReference type="InterPro" id="IPR042100">
    <property type="entry name" value="Bug_dom1"/>
</dbReference>
<dbReference type="Proteomes" id="UP000076128">
    <property type="component" value="Chromosome"/>
</dbReference>
<organism evidence="3 4">
    <name type="scientific">Frigidibacter mobilis</name>
    <dbReference type="NCBI Taxonomy" id="1335048"/>
    <lineage>
        <taxon>Bacteria</taxon>
        <taxon>Pseudomonadati</taxon>
        <taxon>Pseudomonadota</taxon>
        <taxon>Alphaproteobacteria</taxon>
        <taxon>Rhodobacterales</taxon>
        <taxon>Paracoccaceae</taxon>
        <taxon>Frigidibacter</taxon>
    </lineage>
</organism>
<dbReference type="STRING" id="1335048.AKL17_0984"/>
<dbReference type="Gene3D" id="3.40.190.10">
    <property type="entry name" value="Periplasmic binding protein-like II"/>
    <property type="match status" value="1"/>
</dbReference>
<gene>
    <name evidence="3" type="ORF">AKL17_0984</name>
</gene>
<dbReference type="RefSeq" id="WP_066811050.1">
    <property type="nucleotide sequence ID" value="NZ_CP012661.1"/>
</dbReference>
<accession>A0A165SHX3</accession>
<dbReference type="Pfam" id="PF03401">
    <property type="entry name" value="TctC"/>
    <property type="match status" value="1"/>
</dbReference>
<comment type="similarity">
    <text evidence="1">Belongs to the UPF0065 (bug) family.</text>
</comment>
<dbReference type="KEGG" id="daa:AKL17_0984"/>
<dbReference type="InterPro" id="IPR005064">
    <property type="entry name" value="BUG"/>
</dbReference>
<reference evidence="3 4" key="1">
    <citation type="submission" date="2015-09" db="EMBL/GenBank/DDBJ databases">
        <title>Complete genome sequence of Defluviimonas alba cai42t isolated from an oilfield in Xinjiang.</title>
        <authorList>
            <person name="Geng S."/>
            <person name="Pan X."/>
            <person name="Wu X."/>
        </authorList>
    </citation>
    <scope>NUCLEOTIDE SEQUENCE [LARGE SCALE GENOMIC DNA]</scope>
    <source>
        <strain evidence="4">cai42</strain>
    </source>
</reference>
<evidence type="ECO:0000313" key="3">
    <source>
        <dbReference type="EMBL" id="AMY68243.1"/>
    </source>
</evidence>
<protein>
    <recommendedName>
        <fullName evidence="5">Tripartite-type tricarboxylate transporter, receptor component TctC</fullName>
    </recommendedName>
</protein>
<keyword evidence="4" id="KW-1185">Reference proteome</keyword>
<evidence type="ECO:0000313" key="4">
    <source>
        <dbReference type="Proteomes" id="UP000076128"/>
    </source>
</evidence>
<feature type="signal peptide" evidence="2">
    <location>
        <begin position="1"/>
        <end position="23"/>
    </location>
</feature>
<dbReference type="Gene3D" id="3.40.190.150">
    <property type="entry name" value="Bordetella uptake gene, domain 1"/>
    <property type="match status" value="1"/>
</dbReference>
<evidence type="ECO:0000256" key="1">
    <source>
        <dbReference type="ARBA" id="ARBA00006987"/>
    </source>
</evidence>
<feature type="chain" id="PRO_5007866421" description="Tripartite-type tricarboxylate transporter, receptor component TctC" evidence="2">
    <location>
        <begin position="24"/>
        <end position="319"/>
    </location>
</feature>
<proteinExistence type="inferred from homology"/>
<dbReference type="PANTHER" id="PTHR42928:SF5">
    <property type="entry name" value="BLR1237 PROTEIN"/>
    <property type="match status" value="1"/>
</dbReference>
<sequence>MRQLNTWLAFGALALCATPMAAAAQEWPDGTIELVIPSRPGGGTDIMGRIVADYLQQALDVPVAVINQPGGGGTVAFEQVRNADPDGQTLLFHHTGLLVNAHTGKYDRSLEDFTTVAIAQSYPPQVFAVGADAPWRTLREFVEDARARPGQLTVGVALGGSSHFIAGELMANEQIELRLVEAAAEVDKVAGVQGGHISIGNLGAGSARQFEQAGQMRGLCMLDPEPDPDYPEYQTCASQGVDITWLAPLVIWGPAGMDPAITERINTAITGMAEDTKVQERLAATDSAFRRYSVAEAEALVAQEDAKIAELAESLQLTK</sequence>